<dbReference type="RefSeq" id="WP_354296988.1">
    <property type="nucleotide sequence ID" value="NZ_JBEPLU010000001.1"/>
</dbReference>
<organism evidence="3 4">
    <name type="scientific">Phenylobacterium koreense</name>
    <dbReference type="NCBI Taxonomy" id="266125"/>
    <lineage>
        <taxon>Bacteria</taxon>
        <taxon>Pseudomonadati</taxon>
        <taxon>Pseudomonadota</taxon>
        <taxon>Alphaproteobacteria</taxon>
        <taxon>Caulobacterales</taxon>
        <taxon>Caulobacteraceae</taxon>
        <taxon>Phenylobacterium</taxon>
    </lineage>
</organism>
<dbReference type="Proteomes" id="UP001549110">
    <property type="component" value="Unassembled WGS sequence"/>
</dbReference>
<name>A0ABV2EDI1_9CAUL</name>
<gene>
    <name evidence="3" type="ORF">ABID41_000180</name>
</gene>
<keyword evidence="4" id="KW-1185">Reference proteome</keyword>
<keyword evidence="1" id="KW-0902">Two-component regulatory system</keyword>
<reference evidence="3 4" key="1">
    <citation type="submission" date="2024-06" db="EMBL/GenBank/DDBJ databases">
        <title>Genomic Encyclopedia of Type Strains, Phase IV (KMG-IV): sequencing the most valuable type-strain genomes for metagenomic binning, comparative biology and taxonomic classification.</title>
        <authorList>
            <person name="Goeker M."/>
        </authorList>
    </citation>
    <scope>NUCLEOTIDE SEQUENCE [LARGE SCALE GENOMIC DNA]</scope>
    <source>
        <strain evidence="3 4">DSM 17809</strain>
    </source>
</reference>
<evidence type="ECO:0000313" key="3">
    <source>
        <dbReference type="EMBL" id="MET3525085.1"/>
    </source>
</evidence>
<proteinExistence type="predicted"/>
<evidence type="ECO:0000256" key="1">
    <source>
        <dbReference type="ARBA" id="ARBA00023012"/>
    </source>
</evidence>
<protein>
    <recommendedName>
        <fullName evidence="2">HPt domain-containing protein</fullName>
    </recommendedName>
</protein>
<dbReference type="InterPro" id="IPR008207">
    <property type="entry name" value="Sig_transdc_His_kin_Hpt_dom"/>
</dbReference>
<dbReference type="Gene3D" id="1.20.120.160">
    <property type="entry name" value="HPT domain"/>
    <property type="match status" value="1"/>
</dbReference>
<sequence length="116" mass="12165">MAKRDISGVVDFQYLEGFTAGDGDVIEEVLGLFREQAAIWSNLLDPAADGWRDAVHTIKGAARGIGAVALGDACARAEADGPGALDGVRDALDAALSDIAAYLHERALQSLRTPRS</sequence>
<dbReference type="Pfam" id="PF01627">
    <property type="entry name" value="Hpt"/>
    <property type="match status" value="1"/>
</dbReference>
<comment type="caution">
    <text evidence="3">The sequence shown here is derived from an EMBL/GenBank/DDBJ whole genome shotgun (WGS) entry which is preliminary data.</text>
</comment>
<dbReference type="InterPro" id="IPR036641">
    <property type="entry name" value="HPT_dom_sf"/>
</dbReference>
<evidence type="ECO:0000313" key="4">
    <source>
        <dbReference type="Proteomes" id="UP001549110"/>
    </source>
</evidence>
<dbReference type="SUPFAM" id="SSF47226">
    <property type="entry name" value="Histidine-containing phosphotransfer domain, HPT domain"/>
    <property type="match status" value="1"/>
</dbReference>
<accession>A0ABV2EDI1</accession>
<dbReference type="EMBL" id="JBEPLU010000001">
    <property type="protein sequence ID" value="MET3525085.1"/>
    <property type="molecule type" value="Genomic_DNA"/>
</dbReference>
<evidence type="ECO:0000259" key="2">
    <source>
        <dbReference type="Pfam" id="PF01627"/>
    </source>
</evidence>
<feature type="domain" description="HPt" evidence="2">
    <location>
        <begin position="48"/>
        <end position="98"/>
    </location>
</feature>